<dbReference type="Pfam" id="PF00071">
    <property type="entry name" value="Ras"/>
    <property type="match status" value="1"/>
</dbReference>
<proteinExistence type="predicted"/>
<keyword evidence="3" id="KW-1185">Reference proteome</keyword>
<organism evidence="2 3">
    <name type="scientific">Tritrichomonas musculus</name>
    <dbReference type="NCBI Taxonomy" id="1915356"/>
    <lineage>
        <taxon>Eukaryota</taxon>
        <taxon>Metamonada</taxon>
        <taxon>Parabasalia</taxon>
        <taxon>Tritrichomonadida</taxon>
        <taxon>Tritrichomonadidae</taxon>
        <taxon>Tritrichomonas</taxon>
    </lineage>
</organism>
<dbReference type="Proteomes" id="UP001470230">
    <property type="component" value="Unassembled WGS sequence"/>
</dbReference>
<reference evidence="2 3" key="1">
    <citation type="submission" date="2024-04" db="EMBL/GenBank/DDBJ databases">
        <title>Tritrichomonas musculus Genome.</title>
        <authorList>
            <person name="Alves-Ferreira E."/>
            <person name="Grigg M."/>
            <person name="Lorenzi H."/>
            <person name="Galac M."/>
        </authorList>
    </citation>
    <scope>NUCLEOTIDE SEQUENCE [LARGE SCALE GENOMIC DNA]</scope>
    <source>
        <strain evidence="2 3">EAF2021</strain>
    </source>
</reference>
<gene>
    <name evidence="2" type="ORF">M9Y10_041350</name>
</gene>
<dbReference type="InterPro" id="IPR001806">
    <property type="entry name" value="Small_GTPase"/>
</dbReference>
<dbReference type="PROSITE" id="PS51419">
    <property type="entry name" value="RAB"/>
    <property type="match status" value="1"/>
</dbReference>
<dbReference type="SMART" id="SM00175">
    <property type="entry name" value="RAB"/>
    <property type="match status" value="1"/>
</dbReference>
<dbReference type="InterPro" id="IPR027417">
    <property type="entry name" value="P-loop_NTPase"/>
</dbReference>
<dbReference type="NCBIfam" id="TIGR00231">
    <property type="entry name" value="small_GTP"/>
    <property type="match status" value="1"/>
</dbReference>
<dbReference type="InterPro" id="IPR005225">
    <property type="entry name" value="Small_GTP-bd"/>
</dbReference>
<evidence type="ECO:0000256" key="1">
    <source>
        <dbReference type="ARBA" id="ARBA00022741"/>
    </source>
</evidence>
<comment type="caution">
    <text evidence="2">The sequence shown here is derived from an EMBL/GenBank/DDBJ whole genome shotgun (WGS) entry which is preliminary data.</text>
</comment>
<protein>
    <recommendedName>
        <fullName evidence="4">Small GTP-binding protein</fullName>
    </recommendedName>
</protein>
<dbReference type="PRINTS" id="PR00449">
    <property type="entry name" value="RASTRNSFRMNG"/>
</dbReference>
<keyword evidence="1" id="KW-0547">Nucleotide-binding</keyword>
<dbReference type="CDD" id="cd00154">
    <property type="entry name" value="Rab"/>
    <property type="match status" value="1"/>
</dbReference>
<evidence type="ECO:0000313" key="2">
    <source>
        <dbReference type="EMBL" id="KAK8885893.1"/>
    </source>
</evidence>
<sequence length="199" mass="21980">MDESPKSKIPKAKIVFIGNSSVGKTALFERLKKKTFISNTSPTISGACANINVELDSNVNITLMVWDTAGEESFRSIVPMYFSRAAFILIVYDITSPSSFDSIPEWFDLSKSKAPEWSKVIIIGNKSDLEDQRKVSLSDCDELCHKLGAFFSIETSAITGDGINDLLHYIASTVKEDAENAYEQSSMPIENKTGQKKCC</sequence>
<dbReference type="PANTHER" id="PTHR47978">
    <property type="match status" value="1"/>
</dbReference>
<dbReference type="EMBL" id="JAPFFF010000007">
    <property type="protein sequence ID" value="KAK8885893.1"/>
    <property type="molecule type" value="Genomic_DNA"/>
</dbReference>
<evidence type="ECO:0008006" key="4">
    <source>
        <dbReference type="Google" id="ProtNLM"/>
    </source>
</evidence>
<dbReference type="SUPFAM" id="SSF52540">
    <property type="entry name" value="P-loop containing nucleoside triphosphate hydrolases"/>
    <property type="match status" value="1"/>
</dbReference>
<name>A0ABR2K444_9EUKA</name>
<dbReference type="SMART" id="SM00173">
    <property type="entry name" value="RAS"/>
    <property type="match status" value="1"/>
</dbReference>
<accession>A0ABR2K444</accession>
<dbReference type="SMART" id="SM00174">
    <property type="entry name" value="RHO"/>
    <property type="match status" value="1"/>
</dbReference>
<dbReference type="Gene3D" id="3.40.50.300">
    <property type="entry name" value="P-loop containing nucleotide triphosphate hydrolases"/>
    <property type="match status" value="1"/>
</dbReference>
<dbReference type="PROSITE" id="PS51421">
    <property type="entry name" value="RAS"/>
    <property type="match status" value="1"/>
</dbReference>
<evidence type="ECO:0000313" key="3">
    <source>
        <dbReference type="Proteomes" id="UP001470230"/>
    </source>
</evidence>